<sequence length="93" mass="10763">MQHPQHIDISSNIKVHIDYPCTWNYRIIGLKKEVVLEAITQVFGEKATISPIEHFSSHHKYIAINCSIQVESDEERTSYFDNLVKHNGIIMVI</sequence>
<keyword evidence="2" id="KW-1185">Reference proteome</keyword>
<evidence type="ECO:0000313" key="1">
    <source>
        <dbReference type="EMBL" id="RDU70855.1"/>
    </source>
</evidence>
<dbReference type="Gene3D" id="3.30.70.260">
    <property type="match status" value="1"/>
</dbReference>
<reference evidence="1 2" key="1">
    <citation type="submission" date="2018-04" db="EMBL/GenBank/DDBJ databases">
        <title>Novel Campyloabacter and Helicobacter Species and Strains.</title>
        <authorList>
            <person name="Mannion A.J."/>
            <person name="Shen Z."/>
            <person name="Fox J.G."/>
        </authorList>
    </citation>
    <scope>NUCLEOTIDE SEQUENCE [LARGE SCALE GENOMIC DNA]</scope>
    <source>
        <strain evidence="1 2">MIT 97-5075</strain>
    </source>
</reference>
<dbReference type="Pfam" id="PF04359">
    <property type="entry name" value="DUF493"/>
    <property type="match status" value="1"/>
</dbReference>
<name>A0A3D8J101_9HELI</name>
<dbReference type="OrthoDB" id="281538at2"/>
<organism evidence="1 2">
    <name type="scientific">Helicobacter aurati</name>
    <dbReference type="NCBI Taxonomy" id="137778"/>
    <lineage>
        <taxon>Bacteria</taxon>
        <taxon>Pseudomonadati</taxon>
        <taxon>Campylobacterota</taxon>
        <taxon>Epsilonproteobacteria</taxon>
        <taxon>Campylobacterales</taxon>
        <taxon>Helicobacteraceae</taxon>
        <taxon>Helicobacter</taxon>
    </lineage>
</organism>
<dbReference type="InterPro" id="IPR027471">
    <property type="entry name" value="YbeD-like_sf"/>
</dbReference>
<dbReference type="Proteomes" id="UP000256424">
    <property type="component" value="Unassembled WGS sequence"/>
</dbReference>
<comment type="caution">
    <text evidence="1">The sequence shown here is derived from an EMBL/GenBank/DDBJ whole genome shotgun (WGS) entry which is preliminary data.</text>
</comment>
<proteinExistence type="predicted"/>
<dbReference type="SUPFAM" id="SSF117991">
    <property type="entry name" value="YbeD/HP0495-like"/>
    <property type="match status" value="1"/>
</dbReference>
<dbReference type="AlphaFoldDB" id="A0A3D8J101"/>
<accession>A0A3D8J101</accession>
<gene>
    <name evidence="1" type="ORF">CQA66_07520</name>
</gene>
<evidence type="ECO:0000313" key="2">
    <source>
        <dbReference type="Proteomes" id="UP000256424"/>
    </source>
</evidence>
<dbReference type="InterPro" id="IPR007454">
    <property type="entry name" value="UPF0250_YbeD-like"/>
</dbReference>
<dbReference type="RefSeq" id="WP_104763333.1">
    <property type="nucleotide sequence ID" value="NZ_FZPM01000019.1"/>
</dbReference>
<protein>
    <submittedName>
        <fullName evidence="1">DUF493 domain-containing protein</fullName>
    </submittedName>
</protein>
<dbReference type="EMBL" id="NXLW01000016">
    <property type="protein sequence ID" value="RDU70855.1"/>
    <property type="molecule type" value="Genomic_DNA"/>
</dbReference>